<dbReference type="InterPro" id="IPR028090">
    <property type="entry name" value="JAB_dom_prok"/>
</dbReference>
<evidence type="ECO:0000313" key="7">
    <source>
        <dbReference type="EMBL" id="NBC67938.1"/>
    </source>
</evidence>
<feature type="domain" description="JAB" evidence="6">
    <location>
        <begin position="15"/>
        <end position="130"/>
    </location>
</feature>
<gene>
    <name evidence="7" type="ORF">GT003_02900</name>
</gene>
<keyword evidence="8" id="KW-1185">Reference proteome</keyword>
<dbReference type="GO" id="GO:0008235">
    <property type="term" value="F:metalloexopeptidase activity"/>
    <property type="evidence" value="ECO:0007669"/>
    <property type="project" value="TreeGrafter"/>
</dbReference>
<comment type="caution">
    <text evidence="7">The sequence shown here is derived from an EMBL/GenBank/DDBJ whole genome shotgun (WGS) entry which is preliminary data.</text>
</comment>
<dbReference type="AlphaFoldDB" id="A0A7X5BV10"/>
<dbReference type="EMBL" id="JAAAMU010000001">
    <property type="protein sequence ID" value="NBC67938.1"/>
    <property type="molecule type" value="Genomic_DNA"/>
</dbReference>
<name>A0A7X5BV10_9BACL</name>
<dbReference type="Proteomes" id="UP000558113">
    <property type="component" value="Unassembled WGS sequence"/>
</dbReference>
<protein>
    <recommendedName>
        <fullName evidence="6">JAB domain-containing protein</fullName>
    </recommendedName>
</protein>
<evidence type="ECO:0000256" key="3">
    <source>
        <dbReference type="ARBA" id="ARBA00022801"/>
    </source>
</evidence>
<dbReference type="Pfam" id="PF14464">
    <property type="entry name" value="Prok-JAB"/>
    <property type="match status" value="1"/>
</dbReference>
<dbReference type="OrthoDB" id="9802958at2"/>
<sequence>MTTTPIYAQLTPEAYELLAELCAGALPHEACGVLSGAYVDVNESGASLPTARFLRVTSVHAVRNAALRPEKQFSFDPADWIRAHYDMQKNRQTLVGFFHSHPASLPVPSIADQAGLPADGSGISYWIVSPQLDDGRRLLIQPYWLQGSRLSPLMLAQISV</sequence>
<keyword evidence="4" id="KW-0862">Zinc</keyword>
<dbReference type="Gene3D" id="3.40.140.10">
    <property type="entry name" value="Cytidine Deaminase, domain 2"/>
    <property type="match status" value="1"/>
</dbReference>
<dbReference type="SUPFAM" id="SSF102712">
    <property type="entry name" value="JAB1/MPN domain"/>
    <property type="match status" value="1"/>
</dbReference>
<keyword evidence="1" id="KW-0645">Protease</keyword>
<accession>A0A7X5BV10</accession>
<dbReference type="GO" id="GO:0006508">
    <property type="term" value="P:proteolysis"/>
    <property type="evidence" value="ECO:0007669"/>
    <property type="project" value="UniProtKB-KW"/>
</dbReference>
<dbReference type="RefSeq" id="WP_161694159.1">
    <property type="nucleotide sequence ID" value="NZ_JAAAMU010000001.1"/>
</dbReference>
<keyword evidence="5" id="KW-0482">Metalloprotease</keyword>
<evidence type="ECO:0000256" key="5">
    <source>
        <dbReference type="ARBA" id="ARBA00023049"/>
    </source>
</evidence>
<evidence type="ECO:0000256" key="2">
    <source>
        <dbReference type="ARBA" id="ARBA00022723"/>
    </source>
</evidence>
<dbReference type="CDD" id="cd08070">
    <property type="entry name" value="MPN_like"/>
    <property type="match status" value="1"/>
</dbReference>
<evidence type="ECO:0000256" key="4">
    <source>
        <dbReference type="ARBA" id="ARBA00022833"/>
    </source>
</evidence>
<dbReference type="GO" id="GO:0008270">
    <property type="term" value="F:zinc ion binding"/>
    <property type="evidence" value="ECO:0007669"/>
    <property type="project" value="TreeGrafter"/>
</dbReference>
<dbReference type="PANTHER" id="PTHR34858">
    <property type="entry name" value="CYSO-CYSTEINE PEPTIDASE"/>
    <property type="match status" value="1"/>
</dbReference>
<evidence type="ECO:0000313" key="8">
    <source>
        <dbReference type="Proteomes" id="UP000558113"/>
    </source>
</evidence>
<reference evidence="7 8" key="1">
    <citation type="submission" date="2020-01" db="EMBL/GenBank/DDBJ databases">
        <title>Paenibacillus soybeanensis sp. nov. isolated from the nodules of soybean (Glycine max(L.) Merr).</title>
        <authorList>
            <person name="Wang H."/>
        </authorList>
    </citation>
    <scope>NUCLEOTIDE SEQUENCE [LARGE SCALE GENOMIC DNA]</scope>
    <source>
        <strain evidence="7 8">DSM 23054</strain>
    </source>
</reference>
<organism evidence="7 8">
    <name type="scientific">Paenibacillus sacheonensis</name>
    <dbReference type="NCBI Taxonomy" id="742054"/>
    <lineage>
        <taxon>Bacteria</taxon>
        <taxon>Bacillati</taxon>
        <taxon>Bacillota</taxon>
        <taxon>Bacilli</taxon>
        <taxon>Bacillales</taxon>
        <taxon>Paenibacillaceae</taxon>
        <taxon>Paenibacillus</taxon>
    </lineage>
</organism>
<keyword evidence="2" id="KW-0479">Metal-binding</keyword>
<dbReference type="PANTHER" id="PTHR34858:SF1">
    <property type="entry name" value="CYSO-CYSTEINE PEPTIDASE"/>
    <property type="match status" value="1"/>
</dbReference>
<evidence type="ECO:0000259" key="6">
    <source>
        <dbReference type="Pfam" id="PF14464"/>
    </source>
</evidence>
<keyword evidence="3" id="KW-0378">Hydrolase</keyword>
<evidence type="ECO:0000256" key="1">
    <source>
        <dbReference type="ARBA" id="ARBA00022670"/>
    </source>
</evidence>
<proteinExistence type="predicted"/>
<dbReference type="InterPro" id="IPR051929">
    <property type="entry name" value="VirAsm_ModProt"/>
</dbReference>